<protein>
    <recommendedName>
        <fullName evidence="4">Alkyl transferase</fullName>
        <ecNumber evidence="4">2.5.1.-</ecNumber>
    </recommendedName>
</protein>
<dbReference type="CDD" id="cd00475">
    <property type="entry name" value="Cis_IPPS"/>
    <property type="match status" value="1"/>
</dbReference>
<dbReference type="FunFam" id="3.40.1180.10:FF:000005">
    <property type="entry name" value="Alkyl transferase"/>
    <property type="match status" value="1"/>
</dbReference>
<organism evidence="5 6">
    <name type="scientific">Sanghuangporus baumii</name>
    <name type="common">Phellinus baumii</name>
    <dbReference type="NCBI Taxonomy" id="108892"/>
    <lineage>
        <taxon>Eukaryota</taxon>
        <taxon>Fungi</taxon>
        <taxon>Dikarya</taxon>
        <taxon>Basidiomycota</taxon>
        <taxon>Agaricomycotina</taxon>
        <taxon>Agaricomycetes</taxon>
        <taxon>Hymenochaetales</taxon>
        <taxon>Hymenochaetaceae</taxon>
        <taxon>Sanghuangporus</taxon>
    </lineage>
</organism>
<sequence>MIFTRRAGNAVIDPKLAPDKTSTNNTSTEACAMKNFPRIMSSLMLITFIHWVYASLRRRIERVALAILAAGPIPRHVAFIMDGNRRYARGKHMETFRGHVDGFQTLRRLLEVCLDLDINCVSVYAFAIENFKRPQDEVQALMNLAKEKLYELCEKGNLLDKHGVRLCVVGRRSLLPPDVLKAVHKAESMTRHNNRAILNLCIPYASSDEMTTAIQTTVRSTLENNIDIDSISEKSIEANLMTTLSGSPPLDILVRTSGVRRLSDYMLWQCSEDTQIQFVPCYWPDFGMREFIPIILAYQRKIWKRRKLEVLQPCKEE</sequence>
<dbReference type="PROSITE" id="PS01066">
    <property type="entry name" value="UPP_SYNTHASE"/>
    <property type="match status" value="1"/>
</dbReference>
<dbReference type="InterPro" id="IPR018520">
    <property type="entry name" value="UPP_synth-like_CS"/>
</dbReference>
<dbReference type="PANTHER" id="PTHR10291">
    <property type="entry name" value="DEHYDRODOLICHYL DIPHOSPHATE SYNTHASE FAMILY MEMBER"/>
    <property type="match status" value="1"/>
</dbReference>
<comment type="similarity">
    <text evidence="1 4">Belongs to the UPP synthase family.</text>
</comment>
<dbReference type="Proteomes" id="UP000757232">
    <property type="component" value="Unassembled WGS sequence"/>
</dbReference>
<dbReference type="GO" id="GO:0016020">
    <property type="term" value="C:membrane"/>
    <property type="evidence" value="ECO:0007669"/>
    <property type="project" value="TreeGrafter"/>
</dbReference>
<name>A0A9Q5HZV8_SANBA</name>
<dbReference type="InterPro" id="IPR036424">
    <property type="entry name" value="UPP_synth-like_sf"/>
</dbReference>
<dbReference type="EMBL" id="LNZH02000168">
    <property type="protein sequence ID" value="OCB88895.1"/>
    <property type="molecule type" value="Genomic_DNA"/>
</dbReference>
<evidence type="ECO:0000256" key="2">
    <source>
        <dbReference type="ARBA" id="ARBA00022679"/>
    </source>
</evidence>
<dbReference type="InterPro" id="IPR001441">
    <property type="entry name" value="UPP_synth-like"/>
</dbReference>
<evidence type="ECO:0000256" key="1">
    <source>
        <dbReference type="ARBA" id="ARBA00005432"/>
    </source>
</evidence>
<dbReference type="NCBIfam" id="TIGR00055">
    <property type="entry name" value="uppS"/>
    <property type="match status" value="1"/>
</dbReference>
<dbReference type="GO" id="GO:0005811">
    <property type="term" value="C:lipid droplet"/>
    <property type="evidence" value="ECO:0007669"/>
    <property type="project" value="TreeGrafter"/>
</dbReference>
<keyword evidence="2 4" id="KW-0808">Transferase</keyword>
<dbReference type="EC" id="2.5.1.-" evidence="4"/>
<dbReference type="GO" id="GO:0045547">
    <property type="term" value="F:ditrans,polycis-polyprenyl diphosphate synthase [(2E,6E)-farnesyl diphosphate specific] activity"/>
    <property type="evidence" value="ECO:0007669"/>
    <property type="project" value="TreeGrafter"/>
</dbReference>
<dbReference type="AlphaFoldDB" id="A0A9Q5HZV8"/>
<keyword evidence="6" id="KW-1185">Reference proteome</keyword>
<dbReference type="GO" id="GO:0005783">
    <property type="term" value="C:endoplasmic reticulum"/>
    <property type="evidence" value="ECO:0007669"/>
    <property type="project" value="TreeGrafter"/>
</dbReference>
<dbReference type="GO" id="GO:0016094">
    <property type="term" value="P:polyprenol biosynthetic process"/>
    <property type="evidence" value="ECO:0007669"/>
    <property type="project" value="TreeGrafter"/>
</dbReference>
<dbReference type="PANTHER" id="PTHR10291:SF43">
    <property type="entry name" value="DEHYDRODOLICHYL DIPHOSPHATE SYNTHASE COMPLEX SUBUNIT DHDDS"/>
    <property type="match status" value="1"/>
</dbReference>
<proteinExistence type="inferred from homology"/>
<dbReference type="OrthoDB" id="4173905at2759"/>
<dbReference type="SUPFAM" id="SSF64005">
    <property type="entry name" value="Undecaprenyl diphosphate synthase"/>
    <property type="match status" value="1"/>
</dbReference>
<reference evidence="5" key="1">
    <citation type="submission" date="2016-06" db="EMBL/GenBank/DDBJ databases">
        <title>Draft Genome sequence of the fungus Inonotus baumii.</title>
        <authorList>
            <person name="Zhu H."/>
            <person name="Lin W."/>
        </authorList>
    </citation>
    <scope>NUCLEOTIDE SEQUENCE</scope>
    <source>
        <strain evidence="5">821</strain>
    </source>
</reference>
<dbReference type="HAMAP" id="MF_01139">
    <property type="entry name" value="ISPT"/>
    <property type="match status" value="1"/>
</dbReference>
<evidence type="ECO:0000313" key="5">
    <source>
        <dbReference type="EMBL" id="OCB88895.1"/>
    </source>
</evidence>
<comment type="caution">
    <text evidence="5">The sequence shown here is derived from an EMBL/GenBank/DDBJ whole genome shotgun (WGS) entry which is preliminary data.</text>
</comment>
<dbReference type="Gene3D" id="3.40.1180.10">
    <property type="entry name" value="Decaprenyl diphosphate synthase-like"/>
    <property type="match status" value="1"/>
</dbReference>
<evidence type="ECO:0000256" key="3">
    <source>
        <dbReference type="ARBA" id="ARBA00022842"/>
    </source>
</evidence>
<accession>A0A9Q5HZV8</accession>
<gene>
    <name evidence="5" type="ORF">A7U60_g3991</name>
</gene>
<dbReference type="Pfam" id="PF01255">
    <property type="entry name" value="Prenyltransf"/>
    <property type="match status" value="1"/>
</dbReference>
<dbReference type="GO" id="GO:1904423">
    <property type="term" value="C:dehydrodolichyl diphosphate synthase complex"/>
    <property type="evidence" value="ECO:0007669"/>
    <property type="project" value="TreeGrafter"/>
</dbReference>
<evidence type="ECO:0000256" key="4">
    <source>
        <dbReference type="RuleBase" id="RU363018"/>
    </source>
</evidence>
<evidence type="ECO:0000313" key="6">
    <source>
        <dbReference type="Proteomes" id="UP000757232"/>
    </source>
</evidence>
<keyword evidence="3" id="KW-0460">Magnesium</keyword>